<proteinExistence type="predicted"/>
<dbReference type="OrthoDB" id="1291746at2759"/>
<dbReference type="InParanoid" id="A0A2G5DYE9"/>
<gene>
    <name evidence="2" type="ORF">AQUCO_01400817v1</name>
</gene>
<feature type="domain" description="F-box associated beta-propeller type 3" evidence="1">
    <location>
        <begin position="121"/>
        <end position="330"/>
    </location>
</feature>
<evidence type="ECO:0000259" key="1">
    <source>
        <dbReference type="Pfam" id="PF08268"/>
    </source>
</evidence>
<dbReference type="InterPro" id="IPR036047">
    <property type="entry name" value="F-box-like_dom_sf"/>
</dbReference>
<accession>A0A2G5DYE9</accession>
<dbReference type="InterPro" id="IPR017451">
    <property type="entry name" value="F-box-assoc_interact_dom"/>
</dbReference>
<dbReference type="Proteomes" id="UP000230069">
    <property type="component" value="Unassembled WGS sequence"/>
</dbReference>
<sequence length="377" mass="42966">MPCGMFLVGWEEGAERDSVIRGFFVQNTTVDLPYEIIADILSRLPAECVFHSVNACKPLTALTTTSSFVNLHQSRATPVIAFHYYLRRDYHDLKNSAQNVNIYFTDANTKKIVTKSVKIDLGHACHNRPCSAFLYGSCDGFLLFGNLMFESVLFIWSPITEEQATVIAPHTGYRIRGFFFHAAAKEYRALFVSLKGQGFDFEYFVLSLRTKSTRQISSYSYPPCSFRNPVFLNDVLHWMVDDKSYKRANGVHPHCSNAILLFNVYSEEFSTVPHPGGQCCLRGDHFPITLMENEGLLCLCDATSHEELVVWILEDYKNKVWVKRDLFLFNMTHGTFRRVGKKCRDRYLGVSPVCHVNTLATLGTDKVVKLFVEEEAI</sequence>
<dbReference type="AlphaFoldDB" id="A0A2G5DYE9"/>
<organism evidence="2 3">
    <name type="scientific">Aquilegia coerulea</name>
    <name type="common">Rocky mountain columbine</name>
    <dbReference type="NCBI Taxonomy" id="218851"/>
    <lineage>
        <taxon>Eukaryota</taxon>
        <taxon>Viridiplantae</taxon>
        <taxon>Streptophyta</taxon>
        <taxon>Embryophyta</taxon>
        <taxon>Tracheophyta</taxon>
        <taxon>Spermatophyta</taxon>
        <taxon>Magnoliopsida</taxon>
        <taxon>Ranunculales</taxon>
        <taxon>Ranunculaceae</taxon>
        <taxon>Thalictroideae</taxon>
        <taxon>Aquilegia</taxon>
    </lineage>
</organism>
<keyword evidence="3" id="KW-1185">Reference proteome</keyword>
<evidence type="ECO:0000313" key="3">
    <source>
        <dbReference type="Proteomes" id="UP000230069"/>
    </source>
</evidence>
<name>A0A2G5DYE9_AQUCA</name>
<dbReference type="PANTHER" id="PTHR31672">
    <property type="entry name" value="BNACNNG10540D PROTEIN"/>
    <property type="match status" value="1"/>
</dbReference>
<dbReference type="PANTHER" id="PTHR31672:SF13">
    <property type="entry name" value="F-BOX PROTEIN CPR30-LIKE"/>
    <property type="match status" value="1"/>
</dbReference>
<dbReference type="EMBL" id="KZ305031">
    <property type="protein sequence ID" value="PIA48486.1"/>
    <property type="molecule type" value="Genomic_DNA"/>
</dbReference>
<protein>
    <recommendedName>
        <fullName evidence="1">F-box associated beta-propeller type 3 domain-containing protein</fullName>
    </recommendedName>
</protein>
<dbReference type="SUPFAM" id="SSF81383">
    <property type="entry name" value="F-box domain"/>
    <property type="match status" value="1"/>
</dbReference>
<dbReference type="STRING" id="218851.A0A2G5DYE9"/>
<dbReference type="Pfam" id="PF08268">
    <property type="entry name" value="FBA_3"/>
    <property type="match status" value="1"/>
</dbReference>
<evidence type="ECO:0000313" key="2">
    <source>
        <dbReference type="EMBL" id="PIA48486.1"/>
    </source>
</evidence>
<reference evidence="2 3" key="1">
    <citation type="submission" date="2017-09" db="EMBL/GenBank/DDBJ databases">
        <title>WGS assembly of Aquilegia coerulea Goldsmith.</title>
        <authorList>
            <person name="Hodges S."/>
            <person name="Kramer E."/>
            <person name="Nordborg M."/>
            <person name="Tomkins J."/>
            <person name="Borevitz J."/>
            <person name="Derieg N."/>
            <person name="Yan J."/>
            <person name="Mihaltcheva S."/>
            <person name="Hayes R.D."/>
            <person name="Rokhsar D."/>
        </authorList>
    </citation>
    <scope>NUCLEOTIDE SEQUENCE [LARGE SCALE GENOMIC DNA]</scope>
    <source>
        <strain evidence="3">cv. Goldsmith</strain>
    </source>
</reference>
<dbReference type="NCBIfam" id="TIGR01640">
    <property type="entry name" value="F_box_assoc_1"/>
    <property type="match status" value="1"/>
</dbReference>
<dbReference type="InterPro" id="IPR050796">
    <property type="entry name" value="SCF_F-box_component"/>
</dbReference>
<dbReference type="InterPro" id="IPR013187">
    <property type="entry name" value="F-box-assoc_dom_typ3"/>
</dbReference>